<accession>A0A2T4IF49</accession>
<reference evidence="1 2" key="1">
    <citation type="submission" date="2018-03" db="EMBL/GenBank/DDBJ databases">
        <authorList>
            <person name="Keele B.F."/>
        </authorList>
    </citation>
    <scope>NUCLEOTIDE SEQUENCE [LARGE SCALE GENOMIC DNA]</scope>
    <source>
        <strain evidence="1 2">D20</strain>
    </source>
</reference>
<evidence type="ECO:0000313" key="1">
    <source>
        <dbReference type="EMBL" id="PTD96391.1"/>
    </source>
</evidence>
<dbReference type="AlphaFoldDB" id="A0A2T4IF49"/>
<comment type="caution">
    <text evidence="1">The sequence shown here is derived from an EMBL/GenBank/DDBJ whole genome shotgun (WGS) entry which is preliminary data.</text>
</comment>
<dbReference type="GO" id="GO:0004222">
    <property type="term" value="F:metalloendopeptidase activity"/>
    <property type="evidence" value="ECO:0007669"/>
    <property type="project" value="InterPro"/>
</dbReference>
<keyword evidence="2" id="KW-1185">Reference proteome</keyword>
<gene>
    <name evidence="1" type="ORF">C8261_08720</name>
</gene>
<reference evidence="1 2" key="2">
    <citation type="submission" date="2018-04" db="EMBL/GenBank/DDBJ databases">
        <title>Thauera lacus sp. nov., isolated from an saline lake in Inner Mongolia, China.</title>
        <authorList>
            <person name="Liang Q.-Y."/>
        </authorList>
    </citation>
    <scope>NUCLEOTIDE SEQUENCE [LARGE SCALE GENOMIC DNA]</scope>
    <source>
        <strain evidence="1 2">D20</strain>
    </source>
</reference>
<dbReference type="RefSeq" id="WP_107493299.1">
    <property type="nucleotide sequence ID" value="NZ_PZKC01000006.1"/>
</dbReference>
<name>A0A2T4IF49_9RHOO</name>
<protein>
    <submittedName>
        <fullName evidence="1">Uncharacterized protein</fullName>
    </submittedName>
</protein>
<proteinExistence type="predicted"/>
<dbReference type="SUPFAM" id="SSF140990">
    <property type="entry name" value="FtsH protease domain-like"/>
    <property type="match status" value="1"/>
</dbReference>
<dbReference type="InterPro" id="IPR037219">
    <property type="entry name" value="Peptidase_M41-like"/>
</dbReference>
<organism evidence="1 2">
    <name type="scientific">Pseudothauera lacus</name>
    <dbReference type="NCBI Taxonomy" id="2136175"/>
    <lineage>
        <taxon>Bacteria</taxon>
        <taxon>Pseudomonadati</taxon>
        <taxon>Pseudomonadota</taxon>
        <taxon>Betaproteobacteria</taxon>
        <taxon>Rhodocyclales</taxon>
        <taxon>Zoogloeaceae</taxon>
        <taxon>Pseudothauera</taxon>
    </lineage>
</organism>
<dbReference type="GO" id="GO:0006508">
    <property type="term" value="P:proteolysis"/>
    <property type="evidence" value="ECO:0007669"/>
    <property type="project" value="InterPro"/>
</dbReference>
<dbReference type="GO" id="GO:0005524">
    <property type="term" value="F:ATP binding"/>
    <property type="evidence" value="ECO:0007669"/>
    <property type="project" value="InterPro"/>
</dbReference>
<evidence type="ECO:0000313" key="2">
    <source>
        <dbReference type="Proteomes" id="UP000241193"/>
    </source>
</evidence>
<sequence length="181" mass="19584">MTPLPLPPYTALRRVWPLSELPAALQGPNLARTAHHEAGHAVLLDWAGIAMTGATATVRGGVVSIDFEQAKTDVGNDCIQDYDQPLAAAHLAACWHAGILAELLYTAHPWRGITVRMNSADWSTARMILAPHFGTGMAGHGFAQRTALAVLSERWADVERIAAELIEHGTWNPHAEYSPPE</sequence>
<dbReference type="Proteomes" id="UP000241193">
    <property type="component" value="Unassembled WGS sequence"/>
</dbReference>
<dbReference type="OrthoDB" id="9181199at2"/>
<dbReference type="GO" id="GO:0004176">
    <property type="term" value="F:ATP-dependent peptidase activity"/>
    <property type="evidence" value="ECO:0007669"/>
    <property type="project" value="InterPro"/>
</dbReference>
<dbReference type="EMBL" id="PZKC01000006">
    <property type="protein sequence ID" value="PTD96391.1"/>
    <property type="molecule type" value="Genomic_DNA"/>
</dbReference>